<organism evidence="7 8">
    <name type="scientific">Glutamicibacter ardleyensis</name>
    <dbReference type="NCBI Taxonomy" id="225894"/>
    <lineage>
        <taxon>Bacteria</taxon>
        <taxon>Bacillati</taxon>
        <taxon>Actinomycetota</taxon>
        <taxon>Actinomycetes</taxon>
        <taxon>Micrococcales</taxon>
        <taxon>Micrococcaceae</taxon>
        <taxon>Glutamicibacter</taxon>
    </lineage>
</organism>
<gene>
    <name evidence="7" type="ORF">GCM10007173_07570</name>
</gene>
<dbReference type="PANTHER" id="PTHR43095:SF5">
    <property type="entry name" value="XYLULOSE KINASE"/>
    <property type="match status" value="1"/>
</dbReference>
<dbReference type="InterPro" id="IPR050406">
    <property type="entry name" value="FGGY_Carb_Kinase"/>
</dbReference>
<dbReference type="CDD" id="cd07809">
    <property type="entry name" value="ASKHA_NBD_FGGY_BaXK-like"/>
    <property type="match status" value="1"/>
</dbReference>
<evidence type="ECO:0000259" key="5">
    <source>
        <dbReference type="Pfam" id="PF00370"/>
    </source>
</evidence>
<dbReference type="InterPro" id="IPR018484">
    <property type="entry name" value="FGGY_N"/>
</dbReference>
<keyword evidence="2" id="KW-0119">Carbohydrate metabolism</keyword>
<evidence type="ECO:0000313" key="8">
    <source>
        <dbReference type="Proteomes" id="UP000606115"/>
    </source>
</evidence>
<evidence type="ECO:0000256" key="1">
    <source>
        <dbReference type="ARBA" id="ARBA00009156"/>
    </source>
</evidence>
<feature type="domain" description="Carbohydrate kinase FGGY C-terminal" evidence="6">
    <location>
        <begin position="280"/>
        <end position="477"/>
    </location>
</feature>
<evidence type="ECO:0000256" key="2">
    <source>
        <dbReference type="ARBA" id="ARBA00022629"/>
    </source>
</evidence>
<feature type="domain" description="Carbohydrate kinase FGGY N-terminal" evidence="5">
    <location>
        <begin position="20"/>
        <end position="243"/>
    </location>
</feature>
<proteinExistence type="inferred from homology"/>
<comment type="caution">
    <text evidence="7">The sequence shown here is derived from an EMBL/GenBank/DDBJ whole genome shotgun (WGS) entry which is preliminary data.</text>
</comment>
<dbReference type="EMBL" id="BMKX01000001">
    <property type="protein sequence ID" value="GGJ51511.1"/>
    <property type="molecule type" value="Genomic_DNA"/>
</dbReference>
<sequence length="537" mass="56570">MTGQHIGMSASEVIGSGRAVLGIEFGSTNIKASLIGSNHEQLASGHHAWENQFVDRRWTYSREAIVAGLQECFADLVNECEQQYSVRPSNFAAIGISAMMHGYLAFDDAGQLLVPFRTWRNTSTERAAEELSKAFEFNVPQRWSVAHYYQALLDNEEHAAQVASLNTLAGFVHQQLTGRRVLGAGDASGMFPLDSSVLGYDTKFLATFDSLAQSLGATGTLGELLPEVLPAGADAGSLTAQGALLLDPSGQLQPGAQCCPPEGDAGTGMVATNSVAPHTANVSVGTSIFSMVVLDAALREVHPEIDIVTTPTGDPVAMVHCNNGASELASWASVFGQFASALGQQASDDEVYQALLTSALDGAVDGGGLVAYNYLSGEPVTGLAEGRPLLVRTPDSTLNLANFMRTQVYSMFATLSVGMEILGSEGVKIQKMFAHGGIFRTAQAAQRLLAAALNVPVSVGSTAQHGGPWGIAVLAAYRHYVGTNPTVSLAEYLNSQVFADAQLDEVSPLPQDVAGYADYLNSYRAGLAIEHAAIKAI</sequence>
<dbReference type="SUPFAM" id="SSF53067">
    <property type="entry name" value="Actin-like ATPase domain"/>
    <property type="match status" value="2"/>
</dbReference>
<dbReference type="GeneID" id="303303150"/>
<dbReference type="Pfam" id="PF02782">
    <property type="entry name" value="FGGY_C"/>
    <property type="match status" value="1"/>
</dbReference>
<protein>
    <submittedName>
        <fullName evidence="7">ATPase</fullName>
    </submittedName>
</protein>
<keyword evidence="4" id="KW-0418">Kinase</keyword>
<keyword evidence="8" id="KW-1185">Reference proteome</keyword>
<evidence type="ECO:0000313" key="7">
    <source>
        <dbReference type="EMBL" id="GGJ51511.1"/>
    </source>
</evidence>
<dbReference type="InterPro" id="IPR043129">
    <property type="entry name" value="ATPase_NBD"/>
</dbReference>
<dbReference type="RefSeq" id="WP_188683832.1">
    <property type="nucleotide sequence ID" value="NZ_BMKX01000001.1"/>
</dbReference>
<dbReference type="Gene3D" id="3.30.420.40">
    <property type="match status" value="2"/>
</dbReference>
<dbReference type="PANTHER" id="PTHR43095">
    <property type="entry name" value="SUGAR KINASE"/>
    <property type="match status" value="1"/>
</dbReference>
<keyword evidence="2" id="KW-0859">Xylose metabolism</keyword>
<evidence type="ECO:0000256" key="3">
    <source>
        <dbReference type="ARBA" id="ARBA00022679"/>
    </source>
</evidence>
<dbReference type="Proteomes" id="UP000606115">
    <property type="component" value="Unassembled WGS sequence"/>
</dbReference>
<keyword evidence="3" id="KW-0808">Transferase</keyword>
<dbReference type="Pfam" id="PF00370">
    <property type="entry name" value="FGGY_N"/>
    <property type="match status" value="1"/>
</dbReference>
<reference evidence="8" key="1">
    <citation type="journal article" date="2019" name="Int. J. Syst. Evol. Microbiol.">
        <title>The Global Catalogue of Microorganisms (GCM) 10K type strain sequencing project: providing services to taxonomists for standard genome sequencing and annotation.</title>
        <authorList>
            <consortium name="The Broad Institute Genomics Platform"/>
            <consortium name="The Broad Institute Genome Sequencing Center for Infectious Disease"/>
            <person name="Wu L."/>
            <person name="Ma J."/>
        </authorList>
    </citation>
    <scope>NUCLEOTIDE SEQUENCE [LARGE SCALE GENOMIC DNA]</scope>
    <source>
        <strain evidence="8">CGMCC 1.3685</strain>
    </source>
</reference>
<name>A0ABQ2DAM1_9MICC</name>
<dbReference type="InterPro" id="IPR018485">
    <property type="entry name" value="FGGY_C"/>
</dbReference>
<accession>A0ABQ2DAM1</accession>
<evidence type="ECO:0000259" key="6">
    <source>
        <dbReference type="Pfam" id="PF02782"/>
    </source>
</evidence>
<comment type="similarity">
    <text evidence="1">Belongs to the FGGY kinase family.</text>
</comment>
<evidence type="ECO:0000256" key="4">
    <source>
        <dbReference type="ARBA" id="ARBA00022777"/>
    </source>
</evidence>